<proteinExistence type="predicted"/>
<evidence type="ECO:0000313" key="2">
    <source>
        <dbReference type="EMBL" id="CAL4898686.1"/>
    </source>
</evidence>
<dbReference type="Pfam" id="PF20235">
    <property type="entry name" value="PIR2-like_helical"/>
    <property type="match status" value="2"/>
</dbReference>
<dbReference type="Proteomes" id="UP001497457">
    <property type="component" value="Chromosome 11b"/>
</dbReference>
<dbReference type="PANTHER" id="PTHR33120:SF42">
    <property type="entry name" value="OS12G0105000 PROTEIN"/>
    <property type="match status" value="1"/>
</dbReference>
<organism evidence="2 3">
    <name type="scientific">Urochloa decumbens</name>
    <dbReference type="NCBI Taxonomy" id="240449"/>
    <lineage>
        <taxon>Eukaryota</taxon>
        <taxon>Viridiplantae</taxon>
        <taxon>Streptophyta</taxon>
        <taxon>Embryophyta</taxon>
        <taxon>Tracheophyta</taxon>
        <taxon>Spermatophyta</taxon>
        <taxon>Magnoliopsida</taxon>
        <taxon>Liliopsida</taxon>
        <taxon>Poales</taxon>
        <taxon>Poaceae</taxon>
        <taxon>PACMAD clade</taxon>
        <taxon>Panicoideae</taxon>
        <taxon>Panicodae</taxon>
        <taxon>Paniceae</taxon>
        <taxon>Melinidinae</taxon>
        <taxon>Urochloa</taxon>
    </lineage>
</organism>
<dbReference type="AlphaFoldDB" id="A0ABC8VXF4"/>
<feature type="domain" description="PIR2-like helical" evidence="1">
    <location>
        <begin position="48"/>
        <end position="184"/>
    </location>
</feature>
<name>A0ABC8VXF4_9POAL</name>
<dbReference type="InterPro" id="IPR046527">
    <property type="entry name" value="PIR2-like_helical"/>
</dbReference>
<sequence>MHTEALPPPMDHRSCAGVRESRGLPVSCVHDGGALYGVDALTEALVQRICVHYDAAFKLLPVAEHPELIACLDSGGAPCLGLLEPRSNGVANAVINRRRYLKQRNCRRNAAAVVEDGDGDDDPTRWLVPARRSLRALCNTPVAARSRDTLVYYLKHYCRYLSPAQALAYLYLADADLVAAMGLVETDLAGGGGRSHFTFHAPSVWRVGGALDVAAEKTDHPDVSFLVYKSFDAAMAGRFQPILGKHPIDAASLQGAADFLNGVWDDDDDRSGRRRRKKAERPPLISVYGLRRRKYGAGRITPPPPLAVVRMPRLPEGAFARLAGPASAVAMHIPMVRSGLCFGPLDDPVDNILVNAVWFKTAFPSQSPPPPPPAAAPQLVYNERLAVLCARSLDAAIAYLCTRFPDLSRHDATLLLYRAGGGCHVARAGELAELAGHAPCGDSRAVAIRAAIRAAEHPEEARMANFVHELSGEAKERIMARLRRPRPGLLLGVGDLDKIAMAFDLDFYFPLDDGLLPEEKPEELVLSARARRELESRTYYYCERKQRRIMRKLDAILDEETEVIKRNRLHSF</sequence>
<evidence type="ECO:0000313" key="3">
    <source>
        <dbReference type="Proteomes" id="UP001497457"/>
    </source>
</evidence>
<dbReference type="PANTHER" id="PTHR33120">
    <property type="entry name" value="EXPRESSED PROTEIN-RELATED"/>
    <property type="match status" value="1"/>
</dbReference>
<dbReference type="EMBL" id="OZ075121">
    <property type="protein sequence ID" value="CAL4898686.1"/>
    <property type="molecule type" value="Genomic_DNA"/>
</dbReference>
<feature type="domain" description="PIR2-like helical" evidence="1">
    <location>
        <begin position="318"/>
        <end position="419"/>
    </location>
</feature>
<evidence type="ECO:0000259" key="1">
    <source>
        <dbReference type="Pfam" id="PF20235"/>
    </source>
</evidence>
<keyword evidence="3" id="KW-1185">Reference proteome</keyword>
<accession>A0ABC8VXF4</accession>
<gene>
    <name evidence="2" type="ORF">URODEC1_LOCUS7862</name>
</gene>
<reference evidence="2" key="1">
    <citation type="submission" date="2024-10" db="EMBL/GenBank/DDBJ databases">
        <authorList>
            <person name="Ryan C."/>
        </authorList>
    </citation>
    <scope>NUCLEOTIDE SEQUENCE [LARGE SCALE GENOMIC DNA]</scope>
</reference>
<protein>
    <recommendedName>
        <fullName evidence="1">PIR2-like helical domain-containing protein</fullName>
    </recommendedName>
</protein>